<comment type="caution">
    <text evidence="1">The sequence shown here is derived from an EMBL/GenBank/DDBJ whole genome shotgun (WGS) entry which is preliminary data.</text>
</comment>
<reference evidence="1" key="1">
    <citation type="journal article" date="2021" name="New Phytol.">
        <title>Evolutionary innovations through gain and loss of genes in the ectomycorrhizal Boletales.</title>
        <authorList>
            <person name="Wu G."/>
            <person name="Miyauchi S."/>
            <person name="Morin E."/>
            <person name="Kuo A."/>
            <person name="Drula E."/>
            <person name="Varga T."/>
            <person name="Kohler A."/>
            <person name="Feng B."/>
            <person name="Cao Y."/>
            <person name="Lipzen A."/>
            <person name="Daum C."/>
            <person name="Hundley H."/>
            <person name="Pangilinan J."/>
            <person name="Johnson J."/>
            <person name="Barry K."/>
            <person name="LaButti K."/>
            <person name="Ng V."/>
            <person name="Ahrendt S."/>
            <person name="Min B."/>
            <person name="Choi I.G."/>
            <person name="Park H."/>
            <person name="Plett J.M."/>
            <person name="Magnuson J."/>
            <person name="Spatafora J.W."/>
            <person name="Nagy L.G."/>
            <person name="Henrissat B."/>
            <person name="Grigoriev I.V."/>
            <person name="Yang Z.L."/>
            <person name="Xu J."/>
            <person name="Martin F.M."/>
        </authorList>
    </citation>
    <scope>NUCLEOTIDE SEQUENCE</scope>
    <source>
        <strain evidence="1">ATCC 28755</strain>
    </source>
</reference>
<keyword evidence="2" id="KW-1185">Reference proteome</keyword>
<proteinExistence type="predicted"/>
<evidence type="ECO:0000313" key="1">
    <source>
        <dbReference type="EMBL" id="KAH7912232.1"/>
    </source>
</evidence>
<name>A0ACB8AG62_9AGAM</name>
<organism evidence="1 2">
    <name type="scientific">Hygrophoropsis aurantiaca</name>
    <dbReference type="NCBI Taxonomy" id="72124"/>
    <lineage>
        <taxon>Eukaryota</taxon>
        <taxon>Fungi</taxon>
        <taxon>Dikarya</taxon>
        <taxon>Basidiomycota</taxon>
        <taxon>Agaricomycotina</taxon>
        <taxon>Agaricomycetes</taxon>
        <taxon>Agaricomycetidae</taxon>
        <taxon>Boletales</taxon>
        <taxon>Coniophorineae</taxon>
        <taxon>Hygrophoropsidaceae</taxon>
        <taxon>Hygrophoropsis</taxon>
    </lineage>
</organism>
<accession>A0ACB8AG62</accession>
<protein>
    <submittedName>
        <fullName evidence="1">DUF726-domain-containing protein</fullName>
    </submittedName>
</protein>
<dbReference type="EMBL" id="MU267656">
    <property type="protein sequence ID" value="KAH7912232.1"/>
    <property type="molecule type" value="Genomic_DNA"/>
</dbReference>
<dbReference type="Proteomes" id="UP000790377">
    <property type="component" value="Unassembled WGS sequence"/>
</dbReference>
<gene>
    <name evidence="1" type="ORF">BJ138DRAFT_813186</name>
</gene>
<evidence type="ECO:0000313" key="2">
    <source>
        <dbReference type="Proteomes" id="UP000790377"/>
    </source>
</evidence>
<sequence length="560" mass="60414">MKSGLTRLIPPKELSRADREIVLQHFSRHLAAYRNTAELYAFTERSIFQINGQLGSRIEDDFKTELNRWAQKLLHDAWVVCQEPGLMCPELDPLADTSTAKLPPLPGPESLSRLLNAILFLNVTTSSQYSARTRYFLSHFFTIDEQAIISTLKNPKDALQEAQQHTQDAREQHAQKGQVLRMAGIGLGAVAGGVLIGVTGGLAAPLVGAGVTTILSWLGIGGTAAGLFASGLASSSVICGTLFGAYGARSTANMVSRHTREVRDLAIVPVRTRENHETMGVRLCVSGWLSTPADVTAPWTVFGGDDTFALQWEVEALQKMSGALTTLIKSQTMKYIKAQIIKRTILAGLLSALSPVAWLKIGKIIDNPWMNAKALAIKTGAVLGTLLASKVFGSRPVSLTGYSLGSLVILEALKYLAKLPPSETMGLVQDVFLFGTPAPNDAATWTSIRRLVCGRLVNGYSRGDYVLAVLSRASDASWGIAGLQTVDVTGVENIECEGIDGHLQWRGMIGRCLQNCHAPDIIEEEVAAQLEIVAQTIRKDMPDISGQEVEKTIQNGPGDS</sequence>